<evidence type="ECO:0000313" key="5">
    <source>
        <dbReference type="EMBL" id="MEK8026837.1"/>
    </source>
</evidence>
<dbReference type="PANTHER" id="PTHR43537">
    <property type="entry name" value="TRANSCRIPTIONAL REGULATOR, GNTR FAMILY"/>
    <property type="match status" value="1"/>
</dbReference>
<reference evidence="5 6" key="1">
    <citation type="submission" date="2024-04" db="EMBL/GenBank/DDBJ databases">
        <title>Novel species of the genus Ideonella isolated from streams.</title>
        <authorList>
            <person name="Lu H."/>
        </authorList>
    </citation>
    <scope>NUCLEOTIDE SEQUENCE [LARGE SCALE GENOMIC DNA]</scope>
    <source>
        <strain evidence="5 6">BYS139W</strain>
    </source>
</reference>
<dbReference type="Pfam" id="PF07729">
    <property type="entry name" value="FCD"/>
    <property type="match status" value="1"/>
</dbReference>
<dbReference type="SUPFAM" id="SSF48008">
    <property type="entry name" value="GntR ligand-binding domain-like"/>
    <property type="match status" value="1"/>
</dbReference>
<keyword evidence="6" id="KW-1185">Reference proteome</keyword>
<evidence type="ECO:0000313" key="6">
    <source>
        <dbReference type="Proteomes" id="UP001368500"/>
    </source>
</evidence>
<dbReference type="SUPFAM" id="SSF46785">
    <property type="entry name" value="Winged helix' DNA-binding domain"/>
    <property type="match status" value="1"/>
</dbReference>
<dbReference type="EMBL" id="JBBUTF010000011">
    <property type="protein sequence ID" value="MEK8026837.1"/>
    <property type="molecule type" value="Genomic_DNA"/>
</dbReference>
<dbReference type="SMART" id="SM00345">
    <property type="entry name" value="HTH_GNTR"/>
    <property type="match status" value="1"/>
</dbReference>
<gene>
    <name evidence="5" type="ORF">AACH11_12775</name>
</gene>
<accession>A0ABU9BCZ0</accession>
<evidence type="ECO:0000256" key="1">
    <source>
        <dbReference type="ARBA" id="ARBA00023015"/>
    </source>
</evidence>
<dbReference type="PANTHER" id="PTHR43537:SF53">
    <property type="entry name" value="HTH-TYPE TRANSCRIPTIONAL REPRESSOR NANR"/>
    <property type="match status" value="1"/>
</dbReference>
<dbReference type="Proteomes" id="UP001368500">
    <property type="component" value="Unassembled WGS sequence"/>
</dbReference>
<dbReference type="InterPro" id="IPR011711">
    <property type="entry name" value="GntR_C"/>
</dbReference>
<proteinExistence type="predicted"/>
<dbReference type="InterPro" id="IPR036388">
    <property type="entry name" value="WH-like_DNA-bd_sf"/>
</dbReference>
<evidence type="ECO:0000259" key="4">
    <source>
        <dbReference type="PROSITE" id="PS50949"/>
    </source>
</evidence>
<organism evidence="5 6">
    <name type="scientific">Pseudaquabacterium rugosum</name>
    <dbReference type="NCBI Taxonomy" id="2984194"/>
    <lineage>
        <taxon>Bacteria</taxon>
        <taxon>Pseudomonadati</taxon>
        <taxon>Pseudomonadota</taxon>
        <taxon>Betaproteobacteria</taxon>
        <taxon>Burkholderiales</taxon>
        <taxon>Sphaerotilaceae</taxon>
        <taxon>Pseudaquabacterium</taxon>
    </lineage>
</organism>
<dbReference type="InterPro" id="IPR000524">
    <property type="entry name" value="Tscrpt_reg_HTH_GntR"/>
</dbReference>
<sequence>MDRDPIDTPLTELPVGADRKTALLESLRRRILCLHLKPGTLLDETELGREFGLSRSPVRELLRQMAAEGYVELEANRAPRVAALNHEALRNFYLAAPVVYVATTRLAALHATAEDIAGLKRIQVDFCRSVANGDIDERVFNNDRFHDAIGRMGRNPYWLPTLHRLQIDHARLAKTFYQPHDQRMVEELAEAIRQHDEMIEAIERHDADRAAALVRAHLDLSRQNLAMYVAPPPDDALLDVAPERQGLNPPGRGQQAA</sequence>
<dbReference type="InterPro" id="IPR036390">
    <property type="entry name" value="WH_DNA-bd_sf"/>
</dbReference>
<keyword evidence="2" id="KW-0238">DNA-binding</keyword>
<evidence type="ECO:0000256" key="2">
    <source>
        <dbReference type="ARBA" id="ARBA00023125"/>
    </source>
</evidence>
<keyword evidence="3" id="KW-0804">Transcription</keyword>
<dbReference type="InterPro" id="IPR008920">
    <property type="entry name" value="TF_FadR/GntR_C"/>
</dbReference>
<protein>
    <submittedName>
        <fullName evidence="5">GntR family transcriptional regulator</fullName>
    </submittedName>
</protein>
<name>A0ABU9BCZ0_9BURK</name>
<dbReference type="SMART" id="SM00895">
    <property type="entry name" value="FCD"/>
    <property type="match status" value="1"/>
</dbReference>
<dbReference type="PRINTS" id="PR00035">
    <property type="entry name" value="HTHGNTR"/>
</dbReference>
<feature type="domain" description="HTH gntR-type" evidence="4">
    <location>
        <begin position="17"/>
        <end position="84"/>
    </location>
</feature>
<dbReference type="Pfam" id="PF00392">
    <property type="entry name" value="GntR"/>
    <property type="match status" value="1"/>
</dbReference>
<evidence type="ECO:0000256" key="3">
    <source>
        <dbReference type="ARBA" id="ARBA00023163"/>
    </source>
</evidence>
<dbReference type="Gene3D" id="1.10.10.10">
    <property type="entry name" value="Winged helix-like DNA-binding domain superfamily/Winged helix DNA-binding domain"/>
    <property type="match status" value="1"/>
</dbReference>
<dbReference type="Gene3D" id="1.20.120.530">
    <property type="entry name" value="GntR ligand-binding domain-like"/>
    <property type="match status" value="1"/>
</dbReference>
<dbReference type="PROSITE" id="PS50949">
    <property type="entry name" value="HTH_GNTR"/>
    <property type="match status" value="1"/>
</dbReference>
<dbReference type="RefSeq" id="WP_341374622.1">
    <property type="nucleotide sequence ID" value="NZ_JBBUTF010000011.1"/>
</dbReference>
<keyword evidence="1" id="KW-0805">Transcription regulation</keyword>
<comment type="caution">
    <text evidence="5">The sequence shown here is derived from an EMBL/GenBank/DDBJ whole genome shotgun (WGS) entry which is preliminary data.</text>
</comment>